<dbReference type="GO" id="GO:0035336">
    <property type="term" value="P:long-chain fatty-acyl-CoA metabolic process"/>
    <property type="evidence" value="ECO:0007669"/>
    <property type="project" value="TreeGrafter"/>
</dbReference>
<gene>
    <name evidence="3" type="ORF">Cgig2_028693</name>
</gene>
<sequence length="151" mass="17558">MFLASKDRMGSMEEREKLRENNYEKVFVEKVLRTQPNAKKLYLLFRADDKKSTSLRLQNEDLFKVLKQKIGANFESLISEKVAVVPGDISCKDLSIKDLKLRDELLRDTDVIVNLAATTKLFERCTQQVICHIHINTFLFPSLLLLIVWIE</sequence>
<dbReference type="Gene3D" id="3.40.50.720">
    <property type="entry name" value="NAD(P)-binding Rossmann-like Domain"/>
    <property type="match status" value="1"/>
</dbReference>
<evidence type="ECO:0000259" key="2">
    <source>
        <dbReference type="Pfam" id="PF07993"/>
    </source>
</evidence>
<proteinExistence type="inferred from homology"/>
<dbReference type="GO" id="GO:0080019">
    <property type="term" value="F:alcohol-forming very long-chain fatty acyl-CoA reductase activity"/>
    <property type="evidence" value="ECO:0007669"/>
    <property type="project" value="InterPro"/>
</dbReference>
<comment type="catalytic activity">
    <reaction evidence="1">
        <text>a long-chain fatty acyl-CoA + 2 NADPH + 2 H(+) = a long-chain primary fatty alcohol + 2 NADP(+) + CoA</text>
        <dbReference type="Rhea" id="RHEA:52716"/>
        <dbReference type="ChEBI" id="CHEBI:15378"/>
        <dbReference type="ChEBI" id="CHEBI:57287"/>
        <dbReference type="ChEBI" id="CHEBI:57783"/>
        <dbReference type="ChEBI" id="CHEBI:58349"/>
        <dbReference type="ChEBI" id="CHEBI:77396"/>
        <dbReference type="ChEBI" id="CHEBI:83139"/>
        <dbReference type="EC" id="1.2.1.84"/>
    </reaction>
</comment>
<keyword evidence="1" id="KW-0560">Oxidoreductase</keyword>
<organism evidence="3 4">
    <name type="scientific">Carnegiea gigantea</name>
    <dbReference type="NCBI Taxonomy" id="171969"/>
    <lineage>
        <taxon>Eukaryota</taxon>
        <taxon>Viridiplantae</taxon>
        <taxon>Streptophyta</taxon>
        <taxon>Embryophyta</taxon>
        <taxon>Tracheophyta</taxon>
        <taxon>Spermatophyta</taxon>
        <taxon>Magnoliopsida</taxon>
        <taxon>eudicotyledons</taxon>
        <taxon>Gunneridae</taxon>
        <taxon>Pentapetalae</taxon>
        <taxon>Caryophyllales</taxon>
        <taxon>Cactineae</taxon>
        <taxon>Cactaceae</taxon>
        <taxon>Cactoideae</taxon>
        <taxon>Echinocereeae</taxon>
        <taxon>Carnegiea</taxon>
    </lineage>
</organism>
<keyword evidence="1" id="KW-0812">Transmembrane</keyword>
<dbReference type="InterPro" id="IPR013120">
    <property type="entry name" value="FAR_NAD-bd"/>
</dbReference>
<dbReference type="AlphaFoldDB" id="A0A9Q1QG57"/>
<evidence type="ECO:0000256" key="1">
    <source>
        <dbReference type="RuleBase" id="RU363097"/>
    </source>
</evidence>
<dbReference type="GO" id="GO:0102965">
    <property type="term" value="F:alcohol-forming long-chain fatty acyl-CoA reductase activity"/>
    <property type="evidence" value="ECO:0007669"/>
    <property type="project" value="UniProtKB-EC"/>
</dbReference>
<keyword evidence="1" id="KW-0443">Lipid metabolism</keyword>
<comment type="function">
    <text evidence="1">Catalyzes the reduction of fatty acyl-CoA to fatty alcohols.</text>
</comment>
<feature type="transmembrane region" description="Helical" evidence="1">
    <location>
        <begin position="129"/>
        <end position="150"/>
    </location>
</feature>
<keyword evidence="1" id="KW-1133">Transmembrane helix</keyword>
<dbReference type="Proteomes" id="UP001153076">
    <property type="component" value="Unassembled WGS sequence"/>
</dbReference>
<dbReference type="PANTHER" id="PTHR11011">
    <property type="entry name" value="MALE STERILITY PROTEIN 2-RELATED"/>
    <property type="match status" value="1"/>
</dbReference>
<name>A0A9Q1QG57_9CARY</name>
<comment type="similarity">
    <text evidence="1">Belongs to the fatty acyl-CoA reductase family.</text>
</comment>
<dbReference type="GO" id="GO:0010345">
    <property type="term" value="P:suberin biosynthetic process"/>
    <property type="evidence" value="ECO:0007669"/>
    <property type="project" value="TreeGrafter"/>
</dbReference>
<dbReference type="OrthoDB" id="429813at2759"/>
<evidence type="ECO:0000313" key="4">
    <source>
        <dbReference type="Proteomes" id="UP001153076"/>
    </source>
</evidence>
<feature type="domain" description="Thioester reductase (TE)" evidence="2">
    <location>
        <begin position="25"/>
        <end position="127"/>
    </location>
</feature>
<reference evidence="3" key="1">
    <citation type="submission" date="2022-04" db="EMBL/GenBank/DDBJ databases">
        <title>Carnegiea gigantea Genome sequencing and assembly v2.</title>
        <authorList>
            <person name="Copetti D."/>
            <person name="Sanderson M.J."/>
            <person name="Burquez A."/>
            <person name="Wojciechowski M.F."/>
        </authorList>
    </citation>
    <scope>NUCLEOTIDE SEQUENCE</scope>
    <source>
        <strain evidence="3">SGP5-SGP5p</strain>
        <tissue evidence="3">Aerial part</tissue>
    </source>
</reference>
<keyword evidence="1" id="KW-0521">NADP</keyword>
<keyword evidence="1" id="KW-0472">Membrane</keyword>
<dbReference type="EC" id="1.2.1.84" evidence="1"/>
<dbReference type="InterPro" id="IPR026055">
    <property type="entry name" value="FAR"/>
</dbReference>
<evidence type="ECO:0000313" key="3">
    <source>
        <dbReference type="EMBL" id="KAJ8440564.1"/>
    </source>
</evidence>
<dbReference type="EMBL" id="JAKOGI010000187">
    <property type="protein sequence ID" value="KAJ8440564.1"/>
    <property type="molecule type" value="Genomic_DNA"/>
</dbReference>
<dbReference type="PANTHER" id="PTHR11011:SF99">
    <property type="entry name" value="FATTY ACYL-COA REDUCTASE 3"/>
    <property type="match status" value="1"/>
</dbReference>
<comment type="caution">
    <text evidence="3">The sequence shown here is derived from an EMBL/GenBank/DDBJ whole genome shotgun (WGS) entry which is preliminary data.</text>
</comment>
<keyword evidence="1" id="KW-0444">Lipid biosynthesis</keyword>
<accession>A0A9Q1QG57</accession>
<keyword evidence="4" id="KW-1185">Reference proteome</keyword>
<dbReference type="Pfam" id="PF07993">
    <property type="entry name" value="NAD_binding_4"/>
    <property type="match status" value="1"/>
</dbReference>
<protein>
    <recommendedName>
        <fullName evidence="1">Fatty acyl-CoA reductase</fullName>
        <ecNumber evidence="1">1.2.1.84</ecNumber>
    </recommendedName>
</protein>